<evidence type="ECO:0000313" key="2">
    <source>
        <dbReference type="EMBL" id="GGO43892.1"/>
    </source>
</evidence>
<sequence length="124" mass="13741">MEKSGEREGQVAAASGCLLTFAAAWSGCIVWFYSAGPGWRGDFEGQRDWSLIYIELPCMLVGFPLITLLTWSRARAALRDRAGRAMRNVVSGVIVVLTLVVLASVSHMWLTHRIDSLTWLQQGE</sequence>
<keyword evidence="1" id="KW-0812">Transmembrane</keyword>
<keyword evidence="1" id="KW-1133">Transmembrane helix</keyword>
<proteinExistence type="predicted"/>
<evidence type="ECO:0000313" key="3">
    <source>
        <dbReference type="Proteomes" id="UP000631535"/>
    </source>
</evidence>
<protein>
    <submittedName>
        <fullName evidence="2">Uncharacterized protein</fullName>
    </submittedName>
</protein>
<dbReference type="PROSITE" id="PS51257">
    <property type="entry name" value="PROKAR_LIPOPROTEIN"/>
    <property type="match status" value="1"/>
</dbReference>
<feature type="transmembrane region" description="Helical" evidence="1">
    <location>
        <begin position="12"/>
        <end position="34"/>
    </location>
</feature>
<keyword evidence="3" id="KW-1185">Reference proteome</keyword>
<accession>A0ABQ2LWI1</accession>
<comment type="caution">
    <text evidence="2">The sequence shown here is derived from an EMBL/GenBank/DDBJ whole genome shotgun (WGS) entry which is preliminary data.</text>
</comment>
<organism evidence="2 3">
    <name type="scientific">Streptomyces daqingensis</name>
    <dbReference type="NCBI Taxonomy" id="1472640"/>
    <lineage>
        <taxon>Bacteria</taxon>
        <taxon>Bacillati</taxon>
        <taxon>Actinomycetota</taxon>
        <taxon>Actinomycetes</taxon>
        <taxon>Kitasatosporales</taxon>
        <taxon>Streptomycetaceae</taxon>
        <taxon>Streptomyces</taxon>
    </lineage>
</organism>
<reference evidence="3" key="1">
    <citation type="journal article" date="2019" name="Int. J. Syst. Evol. Microbiol.">
        <title>The Global Catalogue of Microorganisms (GCM) 10K type strain sequencing project: providing services to taxonomists for standard genome sequencing and annotation.</title>
        <authorList>
            <consortium name="The Broad Institute Genomics Platform"/>
            <consortium name="The Broad Institute Genome Sequencing Center for Infectious Disease"/>
            <person name="Wu L."/>
            <person name="Ma J."/>
        </authorList>
    </citation>
    <scope>NUCLEOTIDE SEQUENCE [LARGE SCALE GENOMIC DNA]</scope>
    <source>
        <strain evidence="3">CGMCC 4.7178</strain>
    </source>
</reference>
<dbReference type="Proteomes" id="UP000631535">
    <property type="component" value="Unassembled WGS sequence"/>
</dbReference>
<keyword evidence="1" id="KW-0472">Membrane</keyword>
<evidence type="ECO:0000256" key="1">
    <source>
        <dbReference type="SAM" id="Phobius"/>
    </source>
</evidence>
<dbReference type="RefSeq" id="WP_189035639.1">
    <property type="nucleotide sequence ID" value="NZ_BMMP01000002.1"/>
</dbReference>
<dbReference type="EMBL" id="BMMP01000002">
    <property type="protein sequence ID" value="GGO43892.1"/>
    <property type="molecule type" value="Genomic_DNA"/>
</dbReference>
<feature type="transmembrane region" description="Helical" evidence="1">
    <location>
        <begin position="89"/>
        <end position="110"/>
    </location>
</feature>
<gene>
    <name evidence="2" type="ORF">GCM10012287_08120</name>
</gene>
<feature type="transmembrane region" description="Helical" evidence="1">
    <location>
        <begin position="49"/>
        <end position="69"/>
    </location>
</feature>
<name>A0ABQ2LWI1_9ACTN</name>